<dbReference type="Gene3D" id="3.30.470.20">
    <property type="entry name" value="ATP-grasp fold, B domain"/>
    <property type="match status" value="1"/>
</dbReference>
<dbReference type="Pfam" id="PF07478">
    <property type="entry name" value="Dala_Dala_lig_C"/>
    <property type="match status" value="1"/>
</dbReference>
<keyword evidence="1" id="KW-0436">Ligase</keyword>
<dbReference type="Pfam" id="PF14401">
    <property type="entry name" value="RLAN"/>
    <property type="match status" value="1"/>
</dbReference>
<dbReference type="PROSITE" id="PS50975">
    <property type="entry name" value="ATP_GRASP"/>
    <property type="match status" value="1"/>
</dbReference>
<dbReference type="GO" id="GO:0005737">
    <property type="term" value="C:cytoplasm"/>
    <property type="evidence" value="ECO:0007669"/>
    <property type="project" value="TreeGrafter"/>
</dbReference>
<protein>
    <submittedName>
        <fullName evidence="4">RimK family protein</fullName>
    </submittedName>
</protein>
<dbReference type="PANTHER" id="PTHR21621">
    <property type="entry name" value="RIBOSOMAL PROTEIN S6 MODIFICATION PROTEIN"/>
    <property type="match status" value="1"/>
</dbReference>
<dbReference type="Gene3D" id="3.30.1490.20">
    <property type="entry name" value="ATP-grasp fold, A domain"/>
    <property type="match status" value="1"/>
</dbReference>
<dbReference type="InterPro" id="IPR011095">
    <property type="entry name" value="Dala_Dala_lig_C"/>
</dbReference>
<dbReference type="GO" id="GO:0009432">
    <property type="term" value="P:SOS response"/>
    <property type="evidence" value="ECO:0007669"/>
    <property type="project" value="TreeGrafter"/>
</dbReference>
<sequence length="483" mass="55417">MNKFIVVNQPETWRLSSEHVKIISSREYLTNPEYSQLKKARVFNLCKNYAYQSKGYYVSLLAEARGHLAIPTVKNIVDMAEPKLVKIVSEEFDDLIQQSLKNIKSQEFTLSVYFGQNVAAKYKELSAMFFRHFQIPFLRVKFNFSNRWNIKNIKAISESEIPEEHKESMWQFAQQYFAKKRYDTPRQTSFDHDLAILVQEKDVAPPSNAKALKKFIEQAEKMGFYTEIISPKELSRLSAFDALLIRQSTEVNNEAYAFARKAQQEDIAIVDYPDAILKCCNKVFMAEALENAGIPTPKTVIVHKDNKQHVLEKTGLPVVLKSPDSTFSFGVKKAETEEQYQELVSEMLKKSELVIAQEFSPSEYDWRIGVLDGKAFYACRYYMAKGHWQIYNWGAKKKDDRDGNADCMPIEKVPPKILKNAIKAAKLMGKGLYGIDIKEVGGKALVIEINDNPNIDAGVEDLYYGDQVYIQILTALKNRLENK</sequence>
<organism evidence="4 5">
    <name type="scientific">Christiangramia oceanisediminis</name>
    <dbReference type="NCBI Taxonomy" id="2920386"/>
    <lineage>
        <taxon>Bacteria</taxon>
        <taxon>Pseudomonadati</taxon>
        <taxon>Bacteroidota</taxon>
        <taxon>Flavobacteriia</taxon>
        <taxon>Flavobacteriales</taxon>
        <taxon>Flavobacteriaceae</taxon>
        <taxon>Christiangramia</taxon>
    </lineage>
</organism>
<dbReference type="PANTHER" id="PTHR21621:SF0">
    <property type="entry name" value="BETA-CITRYLGLUTAMATE SYNTHASE B-RELATED"/>
    <property type="match status" value="1"/>
</dbReference>
<comment type="caution">
    <text evidence="4">The sequence shown here is derived from an EMBL/GenBank/DDBJ whole genome shotgun (WGS) entry which is preliminary data.</text>
</comment>
<dbReference type="GO" id="GO:0018169">
    <property type="term" value="F:ribosomal S6-glutamic acid ligase activity"/>
    <property type="evidence" value="ECO:0007669"/>
    <property type="project" value="TreeGrafter"/>
</dbReference>
<dbReference type="EMBL" id="JANCNS010000002">
    <property type="protein sequence ID" value="MCP9200373.1"/>
    <property type="molecule type" value="Genomic_DNA"/>
</dbReference>
<evidence type="ECO:0000259" key="3">
    <source>
        <dbReference type="PROSITE" id="PS50975"/>
    </source>
</evidence>
<dbReference type="GO" id="GO:0008716">
    <property type="term" value="F:D-alanine-D-alanine ligase activity"/>
    <property type="evidence" value="ECO:0007669"/>
    <property type="project" value="InterPro"/>
</dbReference>
<keyword evidence="2" id="KW-0067">ATP-binding</keyword>
<reference evidence="4" key="1">
    <citation type="submission" date="2022-07" db="EMBL/GenBank/DDBJ databases">
        <title>Gramela sediminis sp. nov., isolated from deep-sea sediment of the Indian Ocean.</title>
        <authorList>
            <person name="Shi H."/>
        </authorList>
    </citation>
    <scope>NUCLEOTIDE SEQUENCE</scope>
    <source>
        <strain evidence="4">GC03-9</strain>
    </source>
</reference>
<gene>
    <name evidence="4" type="ORF">MKO06_10660</name>
</gene>
<feature type="domain" description="ATP-grasp" evidence="3">
    <location>
        <begin position="286"/>
        <end position="477"/>
    </location>
</feature>
<dbReference type="InterPro" id="IPR013815">
    <property type="entry name" value="ATP_grasp_subdomain_1"/>
</dbReference>
<proteinExistence type="predicted"/>
<dbReference type="GO" id="GO:0005524">
    <property type="term" value="F:ATP binding"/>
    <property type="evidence" value="ECO:0007669"/>
    <property type="project" value="UniProtKB-UniRule"/>
</dbReference>
<evidence type="ECO:0000313" key="4">
    <source>
        <dbReference type="EMBL" id="MCP9200373.1"/>
    </source>
</evidence>
<name>A0A9X2KY02_9FLAO</name>
<dbReference type="GO" id="GO:0046872">
    <property type="term" value="F:metal ion binding"/>
    <property type="evidence" value="ECO:0007669"/>
    <property type="project" value="InterPro"/>
</dbReference>
<dbReference type="InterPro" id="IPR011761">
    <property type="entry name" value="ATP-grasp"/>
</dbReference>
<evidence type="ECO:0000256" key="2">
    <source>
        <dbReference type="PROSITE-ProRule" id="PRU00409"/>
    </source>
</evidence>
<evidence type="ECO:0000313" key="5">
    <source>
        <dbReference type="Proteomes" id="UP001155280"/>
    </source>
</evidence>
<keyword evidence="2" id="KW-0547">Nucleotide-binding</keyword>
<dbReference type="Gene3D" id="3.40.50.20">
    <property type="match status" value="1"/>
</dbReference>
<dbReference type="Proteomes" id="UP001155280">
    <property type="component" value="Unassembled WGS sequence"/>
</dbReference>
<evidence type="ECO:0000256" key="1">
    <source>
        <dbReference type="ARBA" id="ARBA00022598"/>
    </source>
</evidence>
<dbReference type="SUPFAM" id="SSF56059">
    <property type="entry name" value="Glutathione synthetase ATP-binding domain-like"/>
    <property type="match status" value="1"/>
</dbReference>
<keyword evidence="5" id="KW-1185">Reference proteome</keyword>
<dbReference type="AlphaFoldDB" id="A0A9X2KY02"/>
<accession>A0A9X2KY02</accession>
<dbReference type="InterPro" id="IPR025839">
    <property type="entry name" value="RLAN_dom"/>
</dbReference>
<dbReference type="RefSeq" id="WP_241551162.1">
    <property type="nucleotide sequence ID" value="NZ_JANCNS010000002.1"/>
</dbReference>